<dbReference type="PANTHER" id="PTHR43908">
    <property type="entry name" value="AT29763P-RELATED"/>
    <property type="match status" value="1"/>
</dbReference>
<feature type="compositionally biased region" description="Acidic residues" evidence="1">
    <location>
        <begin position="774"/>
        <end position="788"/>
    </location>
</feature>
<feature type="compositionally biased region" description="Basic and acidic residues" evidence="1">
    <location>
        <begin position="485"/>
        <end position="518"/>
    </location>
</feature>
<feature type="compositionally biased region" description="Basic and acidic residues" evidence="1">
    <location>
        <begin position="850"/>
        <end position="869"/>
    </location>
</feature>
<dbReference type="GO" id="GO:0030544">
    <property type="term" value="F:Hsp70 protein binding"/>
    <property type="evidence" value="ECO:0007669"/>
    <property type="project" value="TreeGrafter"/>
</dbReference>
<dbReference type="eggNOG" id="KOG0714">
    <property type="taxonomic scope" value="Eukaryota"/>
</dbReference>
<evidence type="ECO:0000313" key="3">
    <source>
        <dbReference type="EMBL" id="CBZ51208.1"/>
    </source>
</evidence>
<dbReference type="OrthoDB" id="10250354at2759"/>
<dbReference type="GO" id="GO:0005789">
    <property type="term" value="C:endoplasmic reticulum membrane"/>
    <property type="evidence" value="ECO:0007669"/>
    <property type="project" value="TreeGrafter"/>
</dbReference>
<feature type="compositionally biased region" description="Basic and acidic residues" evidence="1">
    <location>
        <begin position="681"/>
        <end position="691"/>
    </location>
</feature>
<dbReference type="InterPro" id="IPR001623">
    <property type="entry name" value="DnaJ_domain"/>
</dbReference>
<dbReference type="Proteomes" id="UP000007494">
    <property type="component" value="Chromosome IX"/>
</dbReference>
<sequence>MAGQGLARRFVDCYKVLGLPPTCTDAEIKKKFAELAKQLHPDSGSASQCRDKFQAVTEAYKQLSANRREYDALYEAHVGLGSRDGFSSLFGKHAKTEKSEGRSFVYPGGSAKGGDAFYYDSAFWEALHSQRASRPHGAFWATRQTTSHGKQKLWRSLDEDFSDFEEDWKSGRSSYASRQGGPPRREAKAGRSASDGKPGERSRPCSASASEAGHGRCEERGSAQRRRSCEADAAEGNARRRGREHAETESSSRDRSGKGGGTFSTTGRQRDGMHRQTRRGFAVFEDDLYGDASEDEGSEFDPEDSFRDTDGPSRWRRGGTHARRDRGDVYGSVESSRRRRTHPGAFKRWQQWREVDVCVMEEVDGREAGQKERTRKEGVRKEGEREKSREGATDRRRDGDSWTARPSGDRDARRSGAKREKERPQQPSSDAVSADSRRLDARKAQTHGRAEGQRRPGSGSSGDPVAESAKGNPRDFANAFPSTKQCRDDGLGRESHACEESGDRVENRTPGRRGDGEANVRQTDFGRSSREGTAQFAALSQDGGGQGVPRRDAQENTATENAHTTDSLESEQDDASGNARETDLTSETSSSHCGPSGESGEFSAETDEAGREGGGSGSEARRERASPWQARGHIPLQEVRREDAPREDAPPCADIAEKEDQETLRVSDGRGAGAENGGESAHAEKVGRRNDPASGECGPPGARKGEDRRTGDPRGDDAPERISVGGHFDVYEAGRLGGSPGESGEPRRHKKAFFDTDSEDEEGSIFMRQGSAEEGFDGEGSEDSDDSDDAGRRNVWEGTRRNASGGSDGGADAGRDGGKGRYHAAGDDDGFCLGSQKARTGAWSPGQSTRDFEQELRSGKHDAQREDRGPRGLKEVDVYTLASALRRKGKRQVLPRMTYSNRCGNENRVEGILFLDEMPIRDWLKTYGDRGRVYGVYRDGAFLYSLEWKKKHWGKVAEHARYCDACRRRDY</sequence>
<dbReference type="GO" id="GO:0071218">
    <property type="term" value="P:cellular response to misfolded protein"/>
    <property type="evidence" value="ECO:0007669"/>
    <property type="project" value="TreeGrafter"/>
</dbReference>
<dbReference type="AlphaFoldDB" id="F0VC74"/>
<dbReference type="Pfam" id="PF00226">
    <property type="entry name" value="DnaJ"/>
    <property type="match status" value="1"/>
</dbReference>
<feature type="compositionally biased region" description="Basic and acidic residues" evidence="1">
    <location>
        <begin position="244"/>
        <end position="257"/>
    </location>
</feature>
<feature type="compositionally biased region" description="Basic and acidic residues" evidence="1">
    <location>
        <begin position="407"/>
        <end position="424"/>
    </location>
</feature>
<dbReference type="InterPro" id="IPR036869">
    <property type="entry name" value="J_dom_sf"/>
</dbReference>
<reference evidence="5" key="3">
    <citation type="journal article" date="2012" name="PLoS Pathog.">
        <title>Comparative genomics of the apicomplexan parasites Toxoplasma gondii and Neospora caninum: Coccidia differing in host range and transmission strategy.</title>
        <authorList>
            <person name="Reid A.J."/>
            <person name="Vermont S.J."/>
            <person name="Cotton J.A."/>
            <person name="Harris D."/>
            <person name="Hill-Cawthorne G.A."/>
            <person name="Konen-Waisman S."/>
            <person name="Latham S.M."/>
            <person name="Mourier T."/>
            <person name="Norton R."/>
            <person name="Quail M.A."/>
            <person name="Sanders M."/>
            <person name="Shanmugam D."/>
            <person name="Sohal A."/>
            <person name="Wasmuth J.D."/>
            <person name="Brunk B."/>
            <person name="Grigg M.E."/>
            <person name="Howard J.C."/>
            <person name="Parkinson J."/>
            <person name="Roos D.S."/>
            <person name="Trees A.J."/>
            <person name="Berriman M."/>
            <person name="Pain A."/>
            <person name="Wastling J.M."/>
        </authorList>
    </citation>
    <scope>NUCLEOTIDE SEQUENCE [LARGE SCALE GENOMIC DNA]</scope>
    <source>
        <strain evidence="5">Liverpool</strain>
    </source>
</reference>
<feature type="compositionally biased region" description="Basic and acidic residues" evidence="1">
    <location>
        <begin position="703"/>
        <end position="720"/>
    </location>
</feature>
<reference evidence="3" key="1">
    <citation type="submission" date="2011-02" db="EMBL/GenBank/DDBJ databases">
        <authorList>
            <person name="Aslett M."/>
        </authorList>
    </citation>
    <scope>NUCLEOTIDE SEQUENCE</scope>
    <source>
        <strain evidence="3">Liverpool</strain>
    </source>
</reference>
<feature type="compositionally biased region" description="Basic and acidic residues" evidence="1">
    <location>
        <begin position="435"/>
        <end position="454"/>
    </location>
</feature>
<reference evidence="3" key="2">
    <citation type="submission" date="2011-03" db="EMBL/GenBank/DDBJ databases">
        <title>Comparative genomics and transcriptomics of Neospora caninum and Toxoplasma gondii.</title>
        <authorList>
            <person name="Reid A.J."/>
            <person name="Sohal A."/>
            <person name="Harris D."/>
            <person name="Quail M."/>
            <person name="Sanders M."/>
            <person name="Berriman M."/>
            <person name="Wastling J.M."/>
            <person name="Pain A."/>
        </authorList>
    </citation>
    <scope>NUCLEOTIDE SEQUENCE</scope>
    <source>
        <strain evidence="3">Liverpool</strain>
    </source>
</reference>
<proteinExistence type="predicted"/>
<dbReference type="RefSeq" id="XP_003881241.1">
    <property type="nucleotide sequence ID" value="XM_003881192.1"/>
</dbReference>
<dbReference type="VEuPathDB" id="ToxoDB:NCLIV_042750"/>
<dbReference type="SMART" id="SM00271">
    <property type="entry name" value="DnaJ"/>
    <property type="match status" value="1"/>
</dbReference>
<feature type="compositionally biased region" description="Basic and acidic residues" evidence="1">
    <location>
        <begin position="363"/>
        <end position="400"/>
    </location>
</feature>
<accession>F0VC74</accession>
<feature type="domain" description="J" evidence="2">
    <location>
        <begin position="12"/>
        <end position="74"/>
    </location>
</feature>
<dbReference type="EMBL" id="LN714484">
    <property type="protein sequence ID" value="CEL68522.1"/>
    <property type="molecule type" value="Genomic_DNA"/>
</dbReference>
<feature type="compositionally biased region" description="Polar residues" evidence="1">
    <location>
        <begin position="555"/>
        <end position="567"/>
    </location>
</feature>
<organism evidence="3 5">
    <name type="scientific">Neospora caninum (strain Liverpool)</name>
    <dbReference type="NCBI Taxonomy" id="572307"/>
    <lineage>
        <taxon>Eukaryota</taxon>
        <taxon>Sar</taxon>
        <taxon>Alveolata</taxon>
        <taxon>Apicomplexa</taxon>
        <taxon>Conoidasida</taxon>
        <taxon>Coccidia</taxon>
        <taxon>Eucoccidiorida</taxon>
        <taxon>Eimeriorina</taxon>
        <taxon>Sarcocystidae</taxon>
        <taxon>Neospora</taxon>
    </lineage>
</organism>
<evidence type="ECO:0000259" key="2">
    <source>
        <dbReference type="PROSITE" id="PS50076"/>
    </source>
</evidence>
<dbReference type="OMA" id="GSASQCR"/>
<feature type="compositionally biased region" description="Acidic residues" evidence="1">
    <location>
        <begin position="284"/>
        <end position="303"/>
    </location>
</feature>
<dbReference type="EMBL" id="FR823385">
    <property type="protein sequence ID" value="CBZ51208.1"/>
    <property type="molecule type" value="Genomic_DNA"/>
</dbReference>
<keyword evidence="5" id="KW-1185">Reference proteome</keyword>
<feature type="compositionally biased region" description="Basic and acidic residues" evidence="1">
    <location>
        <begin position="213"/>
        <end position="230"/>
    </location>
</feature>
<protein>
    <submittedName>
        <fullName evidence="4">DnaJ domain-containing protein, putative</fullName>
    </submittedName>
    <submittedName>
        <fullName evidence="3">Putative DNAJ domain-containing protein</fullName>
    </submittedName>
</protein>
<dbReference type="PRINTS" id="PR00625">
    <property type="entry name" value="JDOMAIN"/>
</dbReference>
<feature type="compositionally biased region" description="Basic and acidic residues" evidence="1">
    <location>
        <begin position="638"/>
        <end position="668"/>
    </location>
</feature>
<dbReference type="InParanoid" id="F0VC74"/>
<feature type="region of interest" description="Disordered" evidence="1">
    <location>
        <begin position="168"/>
        <end position="822"/>
    </location>
</feature>
<dbReference type="PROSITE" id="PS50076">
    <property type="entry name" value="DNAJ_2"/>
    <property type="match status" value="1"/>
</dbReference>
<gene>
    <name evidence="4" type="ORF">BN1204_042750</name>
    <name evidence="3" type="ORF">NCLIV_042750</name>
</gene>
<feature type="compositionally biased region" description="Basic residues" evidence="1">
    <location>
        <begin position="314"/>
        <end position="324"/>
    </location>
</feature>
<dbReference type="GeneID" id="13440193"/>
<dbReference type="InterPro" id="IPR051100">
    <property type="entry name" value="DnaJ_subfamily_B/C"/>
</dbReference>
<feature type="region of interest" description="Disordered" evidence="1">
    <location>
        <begin position="836"/>
        <end position="869"/>
    </location>
</feature>
<dbReference type="CDD" id="cd06257">
    <property type="entry name" value="DnaJ"/>
    <property type="match status" value="1"/>
</dbReference>
<evidence type="ECO:0000313" key="4">
    <source>
        <dbReference type="EMBL" id="CEL68522.1"/>
    </source>
</evidence>
<evidence type="ECO:0000256" key="1">
    <source>
        <dbReference type="SAM" id="MobiDB-lite"/>
    </source>
</evidence>
<feature type="compositionally biased region" description="Basic and acidic residues" evidence="1">
    <location>
        <begin position="304"/>
        <end position="313"/>
    </location>
</feature>
<dbReference type="PANTHER" id="PTHR43908:SF3">
    <property type="entry name" value="AT29763P-RELATED"/>
    <property type="match status" value="1"/>
</dbReference>
<dbReference type="Gene3D" id="1.10.287.110">
    <property type="entry name" value="DnaJ domain"/>
    <property type="match status" value="1"/>
</dbReference>
<evidence type="ECO:0000313" key="5">
    <source>
        <dbReference type="Proteomes" id="UP000007494"/>
    </source>
</evidence>
<name>F0VC74_NEOCL</name>
<reference evidence="4" key="4">
    <citation type="journal article" date="2015" name="PLoS ONE">
        <title>Comprehensive Evaluation of Toxoplasma gondii VEG and Neospora caninum LIV Genomes with Tachyzoite Stage Transcriptome and Proteome Defines Novel Transcript Features.</title>
        <authorList>
            <person name="Ramaprasad A."/>
            <person name="Mourier T."/>
            <person name="Naeem R."/>
            <person name="Malas T.B."/>
            <person name="Moussa E."/>
            <person name="Panigrahi A."/>
            <person name="Vermont S.J."/>
            <person name="Otto T.D."/>
            <person name="Wastling J."/>
            <person name="Pain A."/>
        </authorList>
    </citation>
    <scope>NUCLEOTIDE SEQUENCE</scope>
    <source>
        <strain evidence="4">Liverpool</strain>
    </source>
</reference>
<feature type="compositionally biased region" description="Basic and acidic residues" evidence="1">
    <location>
        <begin position="789"/>
        <end position="800"/>
    </location>
</feature>
<dbReference type="SUPFAM" id="SSF46565">
    <property type="entry name" value="Chaperone J-domain"/>
    <property type="match status" value="1"/>
</dbReference>